<dbReference type="EC" id="4.1.1.23" evidence="2"/>
<dbReference type="CDD" id="cd04725">
    <property type="entry name" value="OMP_decarboxylase_like"/>
    <property type="match status" value="1"/>
</dbReference>
<dbReference type="InterPro" id="IPR013785">
    <property type="entry name" value="Aldolase_TIM"/>
</dbReference>
<reference evidence="9" key="1">
    <citation type="submission" date="2018-05" db="EMBL/GenBank/DDBJ databases">
        <authorList>
            <person name="Lanie J.A."/>
            <person name="Ng W.-L."/>
            <person name="Kazmierczak K.M."/>
            <person name="Andrzejewski T.M."/>
            <person name="Davidsen T.M."/>
            <person name="Wayne K.J."/>
            <person name="Tettelin H."/>
            <person name="Glass J.I."/>
            <person name="Rusch D."/>
            <person name="Podicherti R."/>
            <person name="Tsui H.-C.T."/>
            <person name="Winkler M.E."/>
        </authorList>
    </citation>
    <scope>NUCLEOTIDE SEQUENCE</scope>
</reference>
<evidence type="ECO:0000256" key="7">
    <source>
        <dbReference type="ARBA" id="ARBA00033428"/>
    </source>
</evidence>
<evidence type="ECO:0000259" key="8">
    <source>
        <dbReference type="SMART" id="SM00934"/>
    </source>
</evidence>
<dbReference type="Gene3D" id="3.20.20.70">
    <property type="entry name" value="Aldolase class I"/>
    <property type="match status" value="1"/>
</dbReference>
<evidence type="ECO:0000256" key="3">
    <source>
        <dbReference type="ARBA" id="ARBA00021923"/>
    </source>
</evidence>
<evidence type="ECO:0000256" key="5">
    <source>
        <dbReference type="ARBA" id="ARBA00022975"/>
    </source>
</evidence>
<evidence type="ECO:0000256" key="4">
    <source>
        <dbReference type="ARBA" id="ARBA00022793"/>
    </source>
</evidence>
<accession>A0A382PK50</accession>
<dbReference type="PANTHER" id="PTHR32119:SF2">
    <property type="entry name" value="OROTIDINE 5'-PHOSPHATE DECARBOXYLASE"/>
    <property type="match status" value="1"/>
</dbReference>
<dbReference type="Pfam" id="PF00215">
    <property type="entry name" value="OMPdecase"/>
    <property type="match status" value="1"/>
</dbReference>
<dbReference type="GO" id="GO:0044205">
    <property type="term" value="P:'de novo' UMP biosynthetic process"/>
    <property type="evidence" value="ECO:0007669"/>
    <property type="project" value="UniProtKB-UniPathway"/>
</dbReference>
<organism evidence="9">
    <name type="scientific">marine metagenome</name>
    <dbReference type="NCBI Taxonomy" id="408172"/>
    <lineage>
        <taxon>unclassified sequences</taxon>
        <taxon>metagenomes</taxon>
        <taxon>ecological metagenomes</taxon>
    </lineage>
</organism>
<dbReference type="SUPFAM" id="SSF51366">
    <property type="entry name" value="Ribulose-phoshate binding barrel"/>
    <property type="match status" value="1"/>
</dbReference>
<evidence type="ECO:0000256" key="1">
    <source>
        <dbReference type="ARBA" id="ARBA00004861"/>
    </source>
</evidence>
<dbReference type="GO" id="GO:0005829">
    <property type="term" value="C:cytosol"/>
    <property type="evidence" value="ECO:0007669"/>
    <property type="project" value="TreeGrafter"/>
</dbReference>
<gene>
    <name evidence="9" type="ORF">METZ01_LOCUS326608</name>
</gene>
<dbReference type="NCBIfam" id="TIGR01740">
    <property type="entry name" value="pyrF"/>
    <property type="match status" value="1"/>
</dbReference>
<dbReference type="NCBIfam" id="NF001273">
    <property type="entry name" value="PRK00230.1"/>
    <property type="match status" value="1"/>
</dbReference>
<dbReference type="GO" id="GO:0004590">
    <property type="term" value="F:orotidine-5'-phosphate decarboxylase activity"/>
    <property type="evidence" value="ECO:0007669"/>
    <property type="project" value="UniProtKB-EC"/>
</dbReference>
<dbReference type="AlphaFoldDB" id="A0A382PK50"/>
<keyword evidence="6" id="KW-0456">Lyase</keyword>
<dbReference type="PANTHER" id="PTHR32119">
    <property type="entry name" value="OROTIDINE 5'-PHOSPHATE DECARBOXYLASE"/>
    <property type="match status" value="1"/>
</dbReference>
<dbReference type="InterPro" id="IPR011060">
    <property type="entry name" value="RibuloseP-bd_barrel"/>
</dbReference>
<protein>
    <recommendedName>
        <fullName evidence="3">Orotidine 5'-phosphate decarboxylase</fullName>
        <ecNumber evidence="2">4.1.1.23</ecNumber>
    </recommendedName>
    <alternativeName>
        <fullName evidence="7">OMP decarboxylase</fullName>
    </alternativeName>
</protein>
<dbReference type="InterPro" id="IPR014732">
    <property type="entry name" value="OMPdecase"/>
</dbReference>
<proteinExistence type="predicted"/>
<dbReference type="SMART" id="SM00934">
    <property type="entry name" value="OMPdecase"/>
    <property type="match status" value="1"/>
</dbReference>
<name>A0A382PK50_9ZZZZ</name>
<evidence type="ECO:0000256" key="6">
    <source>
        <dbReference type="ARBA" id="ARBA00023239"/>
    </source>
</evidence>
<evidence type="ECO:0000256" key="2">
    <source>
        <dbReference type="ARBA" id="ARBA00012321"/>
    </source>
</evidence>
<feature type="domain" description="Orotidine 5'-phosphate decarboxylase" evidence="8">
    <location>
        <begin position="4"/>
        <end position="228"/>
    </location>
</feature>
<dbReference type="UniPathway" id="UPA00070">
    <property type="reaction ID" value="UER00120"/>
</dbReference>
<evidence type="ECO:0000313" key="9">
    <source>
        <dbReference type="EMBL" id="SVC73754.1"/>
    </source>
</evidence>
<sequence>MNKKIFVACDTTDISKVRKIISCTQSRKLKIGYKFGLEFFYSKSGRSFLSKMDKKQTIFLDLKLNDIPNTCVSAVNSLKDLKNIKYLTVHINGGFEMLKTIKKAAKKINKKLKILGVTVLTGFSNQSLKKTGHTRSIKNLVIHQAKLAKSAGLDGIVCSAKEAKLVKKICKNMEIVTPGIRLSGDNAQDQNKNRVVSPKSAFNNGATAIVIGRSITQGSIKKNLRKLIRSLN</sequence>
<keyword evidence="4" id="KW-0210">Decarboxylase</keyword>
<dbReference type="InterPro" id="IPR001754">
    <property type="entry name" value="OMPdeCOase_dom"/>
</dbReference>
<keyword evidence="5" id="KW-0665">Pyrimidine biosynthesis</keyword>
<dbReference type="GO" id="GO:0006207">
    <property type="term" value="P:'de novo' pyrimidine nucleobase biosynthetic process"/>
    <property type="evidence" value="ECO:0007669"/>
    <property type="project" value="InterPro"/>
</dbReference>
<comment type="pathway">
    <text evidence="1">Pyrimidine metabolism; UMP biosynthesis via de novo pathway; UMP from orotate: step 2/2.</text>
</comment>
<dbReference type="EMBL" id="UINC01107976">
    <property type="protein sequence ID" value="SVC73754.1"/>
    <property type="molecule type" value="Genomic_DNA"/>
</dbReference>